<dbReference type="PANTHER" id="PTHR11219:SF69">
    <property type="entry name" value="TENEURIN-A"/>
    <property type="match status" value="1"/>
</dbReference>
<reference evidence="5 6" key="1">
    <citation type="journal article" date="2020" name="Harmful Algae">
        <title>Molecular and morphological characterization of a novel dihydroanatoxin-a producing Microcoleus species (cyanobacteria) from the Russian River, California, USA.</title>
        <authorList>
            <person name="Conklin K.Y."/>
            <person name="Stancheva R."/>
            <person name="Otten T.G."/>
            <person name="Fadness R."/>
            <person name="Boyer G.L."/>
            <person name="Read B."/>
            <person name="Zhang X."/>
            <person name="Sheath R.G."/>
        </authorList>
    </citation>
    <scope>NUCLEOTIDE SEQUENCE [LARGE SCALE GENOMIC DNA]</scope>
    <source>
        <strain evidence="5 6">PTRS2</strain>
    </source>
</reference>
<dbReference type="NCBIfam" id="TIGR03696">
    <property type="entry name" value="Rhs_assc_core"/>
    <property type="match status" value="1"/>
</dbReference>
<dbReference type="PANTHER" id="PTHR11219">
    <property type="entry name" value="TENEURIN AND N-ACETYLGLUCOSAMINE-1-PHOSPHODIESTER ALPHA-N-ACETYLGLUCOSAMINIDASE"/>
    <property type="match status" value="1"/>
</dbReference>
<dbReference type="Proteomes" id="UP001384579">
    <property type="component" value="Unassembled WGS sequence"/>
</dbReference>
<evidence type="ECO:0000256" key="3">
    <source>
        <dbReference type="ARBA" id="ARBA00023157"/>
    </source>
</evidence>
<dbReference type="InterPro" id="IPR051216">
    <property type="entry name" value="Teneurin"/>
</dbReference>
<keyword evidence="6" id="KW-1185">Reference proteome</keyword>
<dbReference type="EMBL" id="JBBLXS010000165">
    <property type="protein sequence ID" value="MEK0185936.1"/>
    <property type="molecule type" value="Genomic_DNA"/>
</dbReference>
<dbReference type="InterPro" id="IPR056823">
    <property type="entry name" value="TEN-like_YD-shell"/>
</dbReference>
<gene>
    <name evidence="5" type="ORF">WMG39_13930</name>
</gene>
<evidence type="ECO:0000313" key="5">
    <source>
        <dbReference type="EMBL" id="MEK0185936.1"/>
    </source>
</evidence>
<sequence length="291" mass="32356">MNNHPAKKITYTYDSMNRRVARTDEKGTTQYLYGNPNHPFQLTAVRSPSGSLSCYYYDDFGLLFALERDNNWYYITTDQLGTPRVVCDANGEVVKVLEYDSFGQVIADSNPEFELHISLAGGLIDVDTELVRFGFRDYDAVAGKWTAKDPIGFAAQNGNLYQYVNNNTINYKDPLGLYPEWLVNVASAIINPFASLASGFAPWCGIGDSRDATQLSDGKKCLVPIPKNAQDQACINHDFALKGLGKLFWQVFNADVSQAHWELAKASTAPLMKFLFTLLSLPGLPARLLNP</sequence>
<dbReference type="RefSeq" id="WP_340541538.1">
    <property type="nucleotide sequence ID" value="NZ_JBBLXS010000165.1"/>
</dbReference>
<keyword evidence="2" id="KW-0677">Repeat</keyword>
<keyword evidence="1" id="KW-0245">EGF-like domain</keyword>
<dbReference type="Pfam" id="PF25023">
    <property type="entry name" value="TEN_YD-shell"/>
    <property type="match status" value="1"/>
</dbReference>
<keyword evidence="3" id="KW-1015">Disulfide bond</keyword>
<proteinExistence type="predicted"/>
<evidence type="ECO:0000313" key="6">
    <source>
        <dbReference type="Proteomes" id="UP001384579"/>
    </source>
</evidence>
<evidence type="ECO:0000256" key="1">
    <source>
        <dbReference type="ARBA" id="ARBA00022536"/>
    </source>
</evidence>
<name>A0ABU8YNG6_9CYAN</name>
<feature type="domain" description="Teneurin-like YD-shell" evidence="4">
    <location>
        <begin position="6"/>
        <end position="168"/>
    </location>
</feature>
<dbReference type="Gene3D" id="2.180.10.10">
    <property type="entry name" value="RHS repeat-associated core"/>
    <property type="match status" value="1"/>
</dbReference>
<protein>
    <submittedName>
        <fullName evidence="5">RHS repeat-associated core domain-containing protein</fullName>
    </submittedName>
</protein>
<dbReference type="InterPro" id="IPR022385">
    <property type="entry name" value="Rhs_assc_core"/>
</dbReference>
<comment type="caution">
    <text evidence="5">The sequence shown here is derived from an EMBL/GenBank/DDBJ whole genome shotgun (WGS) entry which is preliminary data.</text>
</comment>
<evidence type="ECO:0000259" key="4">
    <source>
        <dbReference type="Pfam" id="PF25023"/>
    </source>
</evidence>
<organism evidence="5 6">
    <name type="scientific">Microcoleus anatoxicus PTRS2</name>
    <dbReference type="NCBI Taxonomy" id="2705321"/>
    <lineage>
        <taxon>Bacteria</taxon>
        <taxon>Bacillati</taxon>
        <taxon>Cyanobacteriota</taxon>
        <taxon>Cyanophyceae</taxon>
        <taxon>Oscillatoriophycideae</taxon>
        <taxon>Oscillatoriales</taxon>
        <taxon>Microcoleaceae</taxon>
        <taxon>Microcoleus</taxon>
        <taxon>Microcoleus anatoxicus</taxon>
    </lineage>
</organism>
<accession>A0ABU8YNG6</accession>
<evidence type="ECO:0000256" key="2">
    <source>
        <dbReference type="ARBA" id="ARBA00022737"/>
    </source>
</evidence>